<keyword evidence="6" id="KW-1185">Reference proteome</keyword>
<evidence type="ECO:0000313" key="6">
    <source>
        <dbReference type="Proteomes" id="UP000822331"/>
    </source>
</evidence>
<dbReference type="InterPro" id="IPR036291">
    <property type="entry name" value="NAD(P)-bd_dom_sf"/>
</dbReference>
<evidence type="ECO:0000256" key="1">
    <source>
        <dbReference type="ARBA" id="ARBA00023002"/>
    </source>
</evidence>
<dbReference type="CDD" id="cd05289">
    <property type="entry name" value="MDR_like_2"/>
    <property type="match status" value="1"/>
</dbReference>
<dbReference type="EMBL" id="JAAMCP010000012">
    <property type="protein sequence ID" value="NTF39393.1"/>
    <property type="molecule type" value="Genomic_DNA"/>
</dbReference>
<evidence type="ECO:0000313" key="5">
    <source>
        <dbReference type="Proteomes" id="UP000663912"/>
    </source>
</evidence>
<reference evidence="3 6" key="1">
    <citation type="journal article" date="2020" name="Science">
        <title>Unexpected conservation and global transmission of agrobacterial virulence plasmids.</title>
        <authorList>
            <person name="Weisberg A.J."/>
            <person name="Davis E.W. 2nd"/>
            <person name="Tabima J."/>
            <person name="Belcher M.S."/>
            <person name="Miller M."/>
            <person name="Kuo C.H."/>
            <person name="Loper J.E."/>
            <person name="Grunwald N.J."/>
            <person name="Putnam M.L."/>
            <person name="Chang J.H."/>
        </authorList>
    </citation>
    <scope>NUCLEOTIDE SEQUENCE [LARGE SCALE GENOMIC DNA]</scope>
    <source>
        <strain evidence="3 6">A19/93</strain>
    </source>
</reference>
<dbReference type="Gene3D" id="3.90.180.10">
    <property type="entry name" value="Medium-chain alcohol dehydrogenases, catalytic domain"/>
    <property type="match status" value="1"/>
</dbReference>
<dbReference type="EMBL" id="CP049207">
    <property type="protein sequence ID" value="QTG03028.1"/>
    <property type="molecule type" value="Genomic_DNA"/>
</dbReference>
<accession>A0AAE7R9Q2</accession>
<feature type="domain" description="Enoyl reductase (ER)" evidence="2">
    <location>
        <begin position="10"/>
        <end position="301"/>
    </location>
</feature>
<dbReference type="SUPFAM" id="SSF50129">
    <property type="entry name" value="GroES-like"/>
    <property type="match status" value="1"/>
</dbReference>
<dbReference type="InterPro" id="IPR020843">
    <property type="entry name" value="ER"/>
</dbReference>
<dbReference type="AlphaFoldDB" id="A0AAE7R9Q2"/>
<protein>
    <submittedName>
        <fullName evidence="4">NADP-dependent oxidoreductase</fullName>
    </submittedName>
</protein>
<evidence type="ECO:0000313" key="3">
    <source>
        <dbReference type="EMBL" id="NTF39393.1"/>
    </source>
</evidence>
<dbReference type="PROSITE" id="PS01162">
    <property type="entry name" value="QOR_ZETA_CRYSTAL"/>
    <property type="match status" value="1"/>
</dbReference>
<proteinExistence type="predicted"/>
<evidence type="ECO:0000313" key="4">
    <source>
        <dbReference type="EMBL" id="QTG03028.1"/>
    </source>
</evidence>
<dbReference type="SUPFAM" id="SSF51735">
    <property type="entry name" value="NAD(P)-binding Rossmann-fold domains"/>
    <property type="match status" value="1"/>
</dbReference>
<sequence length="305" mass="32197">MRAAVIREYGSNDVVEIAEVDRPEPNEGEVLVRVHAAGVNPVDWKIRGGMGQRMGMTLPIHLGSELVGTIAKLGAGVDNFQQGETIFGMVHTGAFAEYAVAKAINVVRVPDNIDIIHAAAFPLAGSTAWQALIDEAGLSTGQRLLITNSSGGVGSLAVQFAKARGAHVIATASGRNEGFVRAIGADEFIDYTTGPFEDAARDVDVVLDTMGGEIFQRALKTLKKGGFMVTVVAFPDDEAERYGVRVKRSFTVPSARNLALIAQLVAAGKVVAHIDTVLPLNAIREAFALSEAGRARGKIVLKPAA</sequence>
<reference evidence="4" key="2">
    <citation type="submission" date="2020-02" db="EMBL/GenBank/DDBJ databases">
        <title>Unexpected conservation and global transmission of agrobacterial virulence plasmids.</title>
        <authorList>
            <person name="Weisberg A.J."/>
            <person name="Davis E.W. II"/>
            <person name="Tabima J.R."/>
            <person name="Belcher M.S."/>
            <person name="Miller M."/>
            <person name="Kuo C.-H."/>
            <person name="Loper J.E."/>
            <person name="Grunwald N.J."/>
            <person name="Putnam M.L."/>
            <person name="Chang J.H."/>
        </authorList>
    </citation>
    <scope>NUCLEOTIDE SEQUENCE</scope>
    <source>
        <strain evidence="4">W2/73</strain>
    </source>
</reference>
<dbReference type="Pfam" id="PF13602">
    <property type="entry name" value="ADH_zinc_N_2"/>
    <property type="match status" value="1"/>
</dbReference>
<dbReference type="InterPro" id="IPR011032">
    <property type="entry name" value="GroES-like_sf"/>
</dbReference>
<gene>
    <name evidence="3" type="ORF">G6L72_22060</name>
    <name evidence="4" type="ORF">G6M88_21965</name>
</gene>
<dbReference type="PANTHER" id="PTHR11695">
    <property type="entry name" value="ALCOHOL DEHYDROGENASE RELATED"/>
    <property type="match status" value="1"/>
</dbReference>
<dbReference type="Gene3D" id="3.40.50.720">
    <property type="entry name" value="NAD(P)-binding Rossmann-like Domain"/>
    <property type="match status" value="1"/>
</dbReference>
<dbReference type="InterPro" id="IPR050700">
    <property type="entry name" value="YIM1/Zinc_Alcohol_DH_Fams"/>
</dbReference>
<evidence type="ECO:0000259" key="2">
    <source>
        <dbReference type="SMART" id="SM00829"/>
    </source>
</evidence>
<dbReference type="GO" id="GO:0016491">
    <property type="term" value="F:oxidoreductase activity"/>
    <property type="evidence" value="ECO:0007669"/>
    <property type="project" value="UniProtKB-KW"/>
</dbReference>
<keyword evidence="1" id="KW-0560">Oxidoreductase</keyword>
<dbReference type="Proteomes" id="UP000663912">
    <property type="component" value="Chromosome 2"/>
</dbReference>
<dbReference type="InterPro" id="IPR013154">
    <property type="entry name" value="ADH-like_N"/>
</dbReference>
<dbReference type="RefSeq" id="WP_065699218.1">
    <property type="nucleotide sequence ID" value="NZ_CP049207.1"/>
</dbReference>
<dbReference type="Pfam" id="PF08240">
    <property type="entry name" value="ADH_N"/>
    <property type="match status" value="1"/>
</dbReference>
<dbReference type="KEGG" id="arui:G6M88_21965"/>
<dbReference type="Proteomes" id="UP000822331">
    <property type="component" value="Unassembled WGS sequence"/>
</dbReference>
<dbReference type="SMART" id="SM00829">
    <property type="entry name" value="PKS_ER"/>
    <property type="match status" value="1"/>
</dbReference>
<name>A0AAE7R9Q2_9HYPH</name>
<dbReference type="GO" id="GO:0008270">
    <property type="term" value="F:zinc ion binding"/>
    <property type="evidence" value="ECO:0007669"/>
    <property type="project" value="InterPro"/>
</dbReference>
<organism evidence="4 5">
    <name type="scientific">Agrobacterium rubi</name>
    <dbReference type="NCBI Taxonomy" id="28099"/>
    <lineage>
        <taxon>Bacteria</taxon>
        <taxon>Pseudomonadati</taxon>
        <taxon>Pseudomonadota</taxon>
        <taxon>Alphaproteobacteria</taxon>
        <taxon>Hyphomicrobiales</taxon>
        <taxon>Rhizobiaceae</taxon>
        <taxon>Rhizobium/Agrobacterium group</taxon>
        <taxon>Agrobacterium</taxon>
    </lineage>
</organism>
<dbReference type="PANTHER" id="PTHR11695:SF294">
    <property type="entry name" value="RETICULON-4-INTERACTING PROTEIN 1, MITOCHONDRIAL"/>
    <property type="match status" value="1"/>
</dbReference>
<dbReference type="InterPro" id="IPR002364">
    <property type="entry name" value="Quin_OxRdtase/zeta-crystal_CS"/>
</dbReference>